<protein>
    <recommendedName>
        <fullName evidence="4">5-aminolevulinate synthase</fullName>
    </recommendedName>
</protein>
<proteinExistence type="predicted"/>
<accession>A0A1G7DEV2</accession>
<keyword evidence="1" id="KW-0812">Transmembrane</keyword>
<dbReference type="InterPro" id="IPR037185">
    <property type="entry name" value="EmrE-like"/>
</dbReference>
<feature type="transmembrane region" description="Helical" evidence="1">
    <location>
        <begin position="91"/>
        <end position="109"/>
    </location>
</feature>
<dbReference type="SUPFAM" id="SSF103481">
    <property type="entry name" value="Multidrug resistance efflux transporter EmrE"/>
    <property type="match status" value="1"/>
</dbReference>
<evidence type="ECO:0000256" key="1">
    <source>
        <dbReference type="SAM" id="Phobius"/>
    </source>
</evidence>
<keyword evidence="1" id="KW-1133">Transmembrane helix</keyword>
<dbReference type="Proteomes" id="UP000198994">
    <property type="component" value="Unassembled WGS sequence"/>
</dbReference>
<name>A0A1G7DEV2_9RHOB</name>
<dbReference type="Gene3D" id="1.10.3730.20">
    <property type="match status" value="1"/>
</dbReference>
<keyword evidence="1" id="KW-0472">Membrane</keyword>
<dbReference type="OrthoDB" id="7644846at2"/>
<gene>
    <name evidence="2" type="ORF">SAMN04488105_104175</name>
</gene>
<dbReference type="EMBL" id="FNAV01000004">
    <property type="protein sequence ID" value="SDE49959.1"/>
    <property type="molecule type" value="Genomic_DNA"/>
</dbReference>
<dbReference type="RefSeq" id="WP_008885502.1">
    <property type="nucleotide sequence ID" value="NZ_FNAV01000004.1"/>
</dbReference>
<feature type="transmembrane region" description="Helical" evidence="1">
    <location>
        <begin position="39"/>
        <end position="59"/>
    </location>
</feature>
<reference evidence="3" key="1">
    <citation type="submission" date="2016-10" db="EMBL/GenBank/DDBJ databases">
        <authorList>
            <person name="Varghese N."/>
            <person name="Submissions S."/>
        </authorList>
    </citation>
    <scope>NUCLEOTIDE SEQUENCE [LARGE SCALE GENOMIC DNA]</scope>
    <source>
        <strain evidence="3">DSM 10146</strain>
    </source>
</reference>
<dbReference type="AlphaFoldDB" id="A0A1G7DEV2"/>
<evidence type="ECO:0008006" key="4">
    <source>
        <dbReference type="Google" id="ProtNLM"/>
    </source>
</evidence>
<keyword evidence="3" id="KW-1185">Reference proteome</keyword>
<evidence type="ECO:0000313" key="3">
    <source>
        <dbReference type="Proteomes" id="UP000198994"/>
    </source>
</evidence>
<feature type="transmembrane region" description="Helical" evidence="1">
    <location>
        <begin position="66"/>
        <end position="85"/>
    </location>
</feature>
<organism evidence="2 3">
    <name type="scientific">Salipiger thiooxidans</name>
    <dbReference type="NCBI Taxonomy" id="282683"/>
    <lineage>
        <taxon>Bacteria</taxon>
        <taxon>Pseudomonadati</taxon>
        <taxon>Pseudomonadota</taxon>
        <taxon>Alphaproteobacteria</taxon>
        <taxon>Rhodobacterales</taxon>
        <taxon>Roseobacteraceae</taxon>
        <taxon>Salipiger</taxon>
    </lineage>
</organism>
<evidence type="ECO:0000313" key="2">
    <source>
        <dbReference type="EMBL" id="SDE49959.1"/>
    </source>
</evidence>
<sequence>MLTLVSPTIPAALLVIATAGGYAVATIGMKLTSHGLGHSGIALASLGFLAAFLAEMVLLRRAELSLVYIAIIAAETLLVLSYALLIGEGLSLRQAAGAALVLVGLAVATT</sequence>